<dbReference type="Pfam" id="PF14737">
    <property type="entry name" value="DUF4470"/>
    <property type="match status" value="1"/>
</dbReference>
<name>A0AAD8PKT9_9PEZI</name>
<gene>
    <name evidence="2" type="ORF">LY79DRAFT_654099</name>
</gene>
<dbReference type="EMBL" id="JAHLJV010000153">
    <property type="protein sequence ID" value="KAK1566219.1"/>
    <property type="molecule type" value="Genomic_DNA"/>
</dbReference>
<dbReference type="Proteomes" id="UP001230504">
    <property type="component" value="Unassembled WGS sequence"/>
</dbReference>
<dbReference type="AlphaFoldDB" id="A0AAD8PKT9"/>
<accession>A0AAD8PKT9</accession>
<organism evidence="2 3">
    <name type="scientific">Colletotrichum navitas</name>
    <dbReference type="NCBI Taxonomy" id="681940"/>
    <lineage>
        <taxon>Eukaryota</taxon>
        <taxon>Fungi</taxon>
        <taxon>Dikarya</taxon>
        <taxon>Ascomycota</taxon>
        <taxon>Pezizomycotina</taxon>
        <taxon>Sordariomycetes</taxon>
        <taxon>Hypocreomycetidae</taxon>
        <taxon>Glomerellales</taxon>
        <taxon>Glomerellaceae</taxon>
        <taxon>Colletotrichum</taxon>
        <taxon>Colletotrichum graminicola species complex</taxon>
    </lineage>
</organism>
<feature type="domain" description="DUF4470" evidence="1">
    <location>
        <begin position="101"/>
        <end position="210"/>
    </location>
</feature>
<proteinExistence type="predicted"/>
<evidence type="ECO:0000259" key="1">
    <source>
        <dbReference type="Pfam" id="PF14737"/>
    </source>
</evidence>
<sequence>MKRCGYSGAGSIWKAVSWGNIKQGDYKKALSLSAEEPDSNPKKQKLYTRMAKCHLLSLSLDDAEKSMASLPDDSSAQAMRATLKDMHKISSIQDSPEYYAVGHDTAYPLWDEPLWHAGRPRGDVSFLLCGSGDARHLFLTMVFLGLSGPSQGENRLSNKAHFTILDINATASARTLVIFDMAIRYVFMRCAKMPRIEDELTVMSYIYSSAAVPAFVAEKLEEHIESVIAELEGDGDALEITKEFRGLGVLSSGDIFIGRREPALRPLLDAFRSRAQGAKHILEGYIDSHWKTNRTLLDMDYETRRYDELETGVPPRKSISSIELDPAQLVQSVYNPARLEPEDGHVLESLEGFFETLATATMTLLRRVQIEAIAGEMADILERIRYDGLGYCSQKPLKVGAIDATHFPRQYNRIHMRNIPDYVGGPLAALLYGGPLLREDRPSNLRFNNLLNPPMLERHDQFLTEYILVYDAKQVADHFGLVKEQETGEAILNPIAKMIGNQFMTENHFIRARSGAMETQRSRLTTRPALEKWQHSYLLKICVPYRRPLWSDSPVHPPLNSTAFLRIVLRLHEVGYPAHWLADVLASICEGSITTTARSARKLVPHPNDLKTSYPHRKISLGPWKAELTTLFSLWRRLLPFGTVTPLSALAYPVEVLECGISFPNFVEKFTRAPYVNVVFTNMTMVGSRKLDLPDHLQDDEEGDESDYAKRLREESVHIITAFKYVTDTRMATCWLRYYCDCNAGIAIPGIFRELGDSEMIGCRMRLLCCLFFGIISGERPIEHALVNRKICSLLIILEWFVVGPNTLHRYLHTYSKTH</sequence>
<evidence type="ECO:0000313" key="2">
    <source>
        <dbReference type="EMBL" id="KAK1566219.1"/>
    </source>
</evidence>
<reference evidence="2" key="1">
    <citation type="submission" date="2021-06" db="EMBL/GenBank/DDBJ databases">
        <title>Comparative genomics, transcriptomics and evolutionary studies reveal genomic signatures of adaptation to plant cell wall in hemibiotrophic fungi.</title>
        <authorList>
            <consortium name="DOE Joint Genome Institute"/>
            <person name="Baroncelli R."/>
            <person name="Diaz J.F."/>
            <person name="Benocci T."/>
            <person name="Peng M."/>
            <person name="Battaglia E."/>
            <person name="Haridas S."/>
            <person name="Andreopoulos W."/>
            <person name="Labutti K."/>
            <person name="Pangilinan J."/>
            <person name="Floch G.L."/>
            <person name="Makela M.R."/>
            <person name="Henrissat B."/>
            <person name="Grigoriev I.V."/>
            <person name="Crouch J.A."/>
            <person name="De Vries R.P."/>
            <person name="Sukno S.A."/>
            <person name="Thon M.R."/>
        </authorList>
    </citation>
    <scope>NUCLEOTIDE SEQUENCE</scope>
    <source>
        <strain evidence="2">CBS 125086</strain>
    </source>
</reference>
<keyword evidence="3" id="KW-1185">Reference proteome</keyword>
<dbReference type="InterPro" id="IPR027974">
    <property type="entry name" value="DUF4470"/>
</dbReference>
<dbReference type="RefSeq" id="XP_060407418.1">
    <property type="nucleotide sequence ID" value="XM_060562632.1"/>
</dbReference>
<evidence type="ECO:0000313" key="3">
    <source>
        <dbReference type="Proteomes" id="UP001230504"/>
    </source>
</evidence>
<comment type="caution">
    <text evidence="2">The sequence shown here is derived from an EMBL/GenBank/DDBJ whole genome shotgun (WGS) entry which is preliminary data.</text>
</comment>
<protein>
    <submittedName>
        <fullName evidence="2">Tetratricopeptide</fullName>
    </submittedName>
</protein>
<dbReference type="GeneID" id="85446872"/>